<dbReference type="GO" id="GO:0015944">
    <property type="term" value="P:formate oxidation"/>
    <property type="evidence" value="ECO:0007669"/>
    <property type="project" value="TreeGrafter"/>
</dbReference>
<dbReference type="InterPro" id="IPR051817">
    <property type="entry name" value="FDH_cytochrome_b556_subunit"/>
</dbReference>
<dbReference type="OrthoDB" id="9790598at2"/>
<name>A0A4R6B4R5_9RHOB</name>
<keyword evidence="5" id="KW-1003">Cell membrane</keyword>
<feature type="transmembrane region" description="Helical" evidence="13">
    <location>
        <begin position="220"/>
        <end position="237"/>
    </location>
</feature>
<keyword evidence="14" id="KW-0732">Signal</keyword>
<dbReference type="GO" id="GO:0005886">
    <property type="term" value="C:plasma membrane"/>
    <property type="evidence" value="ECO:0007669"/>
    <property type="project" value="UniProtKB-SubCell"/>
</dbReference>
<evidence type="ECO:0000313" key="16">
    <source>
        <dbReference type="EMBL" id="TDL90578.1"/>
    </source>
</evidence>
<keyword evidence="4" id="KW-0813">Transport</keyword>
<comment type="caution">
    <text evidence="16">The sequence shown here is derived from an EMBL/GenBank/DDBJ whole genome shotgun (WGS) entry which is preliminary data.</text>
</comment>
<feature type="transmembrane region" description="Helical" evidence="13">
    <location>
        <begin position="273"/>
        <end position="294"/>
    </location>
</feature>
<dbReference type="RefSeq" id="WP_133341727.1">
    <property type="nucleotide sequence ID" value="NZ_SMZO01000007.1"/>
</dbReference>
<feature type="chain" id="PRO_5020698561" evidence="14">
    <location>
        <begin position="22"/>
        <end position="406"/>
    </location>
</feature>
<feature type="domain" description="Cytochrome b561 bacterial/Ni-hydrogenase" evidence="15">
    <location>
        <begin position="164"/>
        <end position="363"/>
    </location>
</feature>
<feature type="transmembrane region" description="Helical" evidence="13">
    <location>
        <begin position="174"/>
        <end position="200"/>
    </location>
</feature>
<comment type="similarity">
    <text evidence="3">Belongs to the formate dehydrogenase gamma subunit family.</text>
</comment>
<dbReference type="GO" id="GO:0009061">
    <property type="term" value="P:anaerobic respiration"/>
    <property type="evidence" value="ECO:0007669"/>
    <property type="project" value="TreeGrafter"/>
</dbReference>
<feature type="transmembrane region" description="Helical" evidence="13">
    <location>
        <begin position="337"/>
        <end position="356"/>
    </location>
</feature>
<dbReference type="PANTHER" id="PTHR30074">
    <property type="entry name" value="FORMATE DEHYDROGENASE, NITRATE-INDUCIBLE, CYTOCHROME B556 FDN SUBUNIT"/>
    <property type="match status" value="1"/>
</dbReference>
<keyword evidence="7 13" id="KW-0812">Transmembrane</keyword>
<dbReference type="GO" id="GO:0022904">
    <property type="term" value="P:respiratory electron transport chain"/>
    <property type="evidence" value="ECO:0007669"/>
    <property type="project" value="InterPro"/>
</dbReference>
<dbReference type="Gene3D" id="1.20.950.20">
    <property type="entry name" value="Transmembrane di-heme cytochromes, Chain C"/>
    <property type="match status" value="1"/>
</dbReference>
<evidence type="ECO:0000256" key="1">
    <source>
        <dbReference type="ARBA" id="ARBA00001971"/>
    </source>
</evidence>
<evidence type="ECO:0000313" key="17">
    <source>
        <dbReference type="Proteomes" id="UP000294562"/>
    </source>
</evidence>
<comment type="cofactor">
    <cofactor evidence="1">
        <name>heme</name>
        <dbReference type="ChEBI" id="CHEBI:30413"/>
    </cofactor>
</comment>
<evidence type="ECO:0000256" key="3">
    <source>
        <dbReference type="ARBA" id="ARBA00010747"/>
    </source>
</evidence>
<dbReference type="GO" id="GO:0009326">
    <property type="term" value="C:formate dehydrogenase complex"/>
    <property type="evidence" value="ECO:0007669"/>
    <property type="project" value="InterPro"/>
</dbReference>
<evidence type="ECO:0000256" key="9">
    <source>
        <dbReference type="ARBA" id="ARBA00022982"/>
    </source>
</evidence>
<evidence type="ECO:0000256" key="5">
    <source>
        <dbReference type="ARBA" id="ARBA00022475"/>
    </source>
</evidence>
<dbReference type="InterPro" id="IPR006471">
    <property type="entry name" value="Formate_DH_gsu"/>
</dbReference>
<sequence length="406" mass="44190">MPLRHLLALFLTGFLATQAIGQDTPEADAAIPRAETGGASTLEDILRRQQGLPVDDEFRQVFGDEDAPPGAAAPQLSPLGGQSDSDLWRALRFDKADITTQARGPATNVLVQDSGMTWLQFREGPLAKYGAWLLGGTLVALALFYLLRGRIRIDGEKTGRKLLRFGGIERFGHWILAGSFIVLGITGLISLFGRTVLIPAFGKESFATLAIGSKWVHNNVSWAFMLGLVMVIIMWTVHNIPNRHDLKWLAVGGGLFSKDIHPPARKFNAGQKMIFWGVVVLGVSISVSGLSLLFPFQMPMFAKTFAILNDLGLPQMVGFGALPTDLAPHQEMQLSQAWHAIVAFLFMAMILAHIYLGSVGMEGAFDAMGDGHVEEQWAKEHHGLWVKEMEERAAATSGKAPATPAE</sequence>
<keyword evidence="12 13" id="KW-0472">Membrane</keyword>
<proteinExistence type="inferred from homology"/>
<dbReference type="SUPFAM" id="SSF81342">
    <property type="entry name" value="Transmembrane di-heme cytochromes"/>
    <property type="match status" value="1"/>
</dbReference>
<keyword evidence="11" id="KW-0408">Iron</keyword>
<evidence type="ECO:0000256" key="6">
    <source>
        <dbReference type="ARBA" id="ARBA00022617"/>
    </source>
</evidence>
<keyword evidence="17" id="KW-1185">Reference proteome</keyword>
<feature type="transmembrane region" description="Helical" evidence="13">
    <location>
        <begin position="129"/>
        <end position="147"/>
    </location>
</feature>
<evidence type="ECO:0000256" key="7">
    <source>
        <dbReference type="ARBA" id="ARBA00022692"/>
    </source>
</evidence>
<evidence type="ECO:0000256" key="11">
    <source>
        <dbReference type="ARBA" id="ARBA00023004"/>
    </source>
</evidence>
<evidence type="ECO:0000256" key="10">
    <source>
        <dbReference type="ARBA" id="ARBA00022989"/>
    </source>
</evidence>
<dbReference type="EMBL" id="SMZO01000007">
    <property type="protein sequence ID" value="TDL90578.1"/>
    <property type="molecule type" value="Genomic_DNA"/>
</dbReference>
<dbReference type="GO" id="GO:0036397">
    <property type="term" value="F:formate dehydrogenase (quinone) activity"/>
    <property type="evidence" value="ECO:0007669"/>
    <property type="project" value="TreeGrafter"/>
</dbReference>
<evidence type="ECO:0000256" key="4">
    <source>
        <dbReference type="ARBA" id="ARBA00022448"/>
    </source>
</evidence>
<evidence type="ECO:0000256" key="8">
    <source>
        <dbReference type="ARBA" id="ARBA00022723"/>
    </source>
</evidence>
<dbReference type="NCBIfam" id="TIGR01583">
    <property type="entry name" value="formate-DH-gamm"/>
    <property type="match status" value="1"/>
</dbReference>
<dbReference type="GO" id="GO:0009055">
    <property type="term" value="F:electron transfer activity"/>
    <property type="evidence" value="ECO:0007669"/>
    <property type="project" value="InterPro"/>
</dbReference>
<dbReference type="Pfam" id="PF01292">
    <property type="entry name" value="Ni_hydr_CYTB"/>
    <property type="match status" value="1"/>
</dbReference>
<dbReference type="InterPro" id="IPR016174">
    <property type="entry name" value="Di-haem_cyt_TM"/>
</dbReference>
<gene>
    <name evidence="16" type="ORF">E2L05_04655</name>
</gene>
<dbReference type="PANTHER" id="PTHR30074:SF6">
    <property type="entry name" value="FORMATE DEHYDROGENASE GAMMA SUBUNIT"/>
    <property type="match status" value="1"/>
</dbReference>
<protein>
    <submittedName>
        <fullName evidence="16">Formate dehydrogenase subunit gamma</fullName>
    </submittedName>
</protein>
<reference evidence="16 17" key="1">
    <citation type="submission" date="2019-03" db="EMBL/GenBank/DDBJ databases">
        <title>Rhodobacteraceae bacterium SM1902, a new member of the family Rhodobacteraceae isolated from Yantai.</title>
        <authorList>
            <person name="Sun Y."/>
        </authorList>
    </citation>
    <scope>NUCLEOTIDE SEQUENCE [LARGE SCALE GENOMIC DNA]</scope>
    <source>
        <strain evidence="16 17">SM1902</strain>
    </source>
</reference>
<keyword evidence="10 13" id="KW-1133">Transmembrane helix</keyword>
<evidence type="ECO:0000256" key="14">
    <source>
        <dbReference type="SAM" id="SignalP"/>
    </source>
</evidence>
<organism evidence="16 17">
    <name type="scientific">Meridianimarinicoccus aquatilis</name>
    <dbReference type="NCBI Taxonomy" id="2552766"/>
    <lineage>
        <taxon>Bacteria</taxon>
        <taxon>Pseudomonadati</taxon>
        <taxon>Pseudomonadota</taxon>
        <taxon>Alphaproteobacteria</taxon>
        <taxon>Rhodobacterales</taxon>
        <taxon>Paracoccaceae</taxon>
        <taxon>Meridianimarinicoccus</taxon>
    </lineage>
</organism>
<dbReference type="GO" id="GO:0046872">
    <property type="term" value="F:metal ion binding"/>
    <property type="evidence" value="ECO:0007669"/>
    <property type="project" value="UniProtKB-KW"/>
</dbReference>
<keyword evidence="9" id="KW-0249">Electron transport</keyword>
<evidence type="ECO:0000259" key="15">
    <source>
        <dbReference type="Pfam" id="PF01292"/>
    </source>
</evidence>
<keyword evidence="8" id="KW-0479">Metal-binding</keyword>
<evidence type="ECO:0000256" key="13">
    <source>
        <dbReference type="SAM" id="Phobius"/>
    </source>
</evidence>
<comment type="subcellular location">
    <subcellularLocation>
        <location evidence="2">Cell membrane</location>
        <topology evidence="2">Multi-pass membrane protein</topology>
    </subcellularLocation>
</comment>
<dbReference type="Proteomes" id="UP000294562">
    <property type="component" value="Unassembled WGS sequence"/>
</dbReference>
<evidence type="ECO:0000256" key="2">
    <source>
        <dbReference type="ARBA" id="ARBA00004651"/>
    </source>
</evidence>
<dbReference type="GO" id="GO:0008863">
    <property type="term" value="F:formate dehydrogenase (NAD+) activity"/>
    <property type="evidence" value="ECO:0007669"/>
    <property type="project" value="InterPro"/>
</dbReference>
<dbReference type="InterPro" id="IPR011577">
    <property type="entry name" value="Cyt_b561_bac/Ni-Hgenase"/>
</dbReference>
<evidence type="ECO:0000256" key="12">
    <source>
        <dbReference type="ARBA" id="ARBA00023136"/>
    </source>
</evidence>
<accession>A0A4R6B4R5</accession>
<feature type="signal peptide" evidence="14">
    <location>
        <begin position="1"/>
        <end position="21"/>
    </location>
</feature>
<dbReference type="AlphaFoldDB" id="A0A4R6B4R5"/>
<keyword evidence="6" id="KW-0349">Heme</keyword>